<comment type="caution">
    <text evidence="1">The sequence shown here is derived from an EMBL/GenBank/DDBJ whole genome shotgun (WGS) entry which is preliminary data.</text>
</comment>
<dbReference type="EMBL" id="JASCTH010000059">
    <property type="protein sequence ID" value="MDI6105875.1"/>
    <property type="molecule type" value="Genomic_DNA"/>
</dbReference>
<accession>A0ABT6X231</accession>
<evidence type="ECO:0000313" key="1">
    <source>
        <dbReference type="EMBL" id="MDI6105875.1"/>
    </source>
</evidence>
<dbReference type="RefSeq" id="WP_282767340.1">
    <property type="nucleotide sequence ID" value="NZ_JASCTH010000059.1"/>
</dbReference>
<evidence type="ECO:0000313" key="2">
    <source>
        <dbReference type="Proteomes" id="UP001241758"/>
    </source>
</evidence>
<dbReference type="Proteomes" id="UP001241758">
    <property type="component" value="Unassembled WGS sequence"/>
</dbReference>
<organism evidence="1 2">
    <name type="scientific">Actinoplanes sandaracinus</name>
    <dbReference type="NCBI Taxonomy" id="3045177"/>
    <lineage>
        <taxon>Bacteria</taxon>
        <taxon>Bacillati</taxon>
        <taxon>Actinomycetota</taxon>
        <taxon>Actinomycetes</taxon>
        <taxon>Micromonosporales</taxon>
        <taxon>Micromonosporaceae</taxon>
        <taxon>Actinoplanes</taxon>
    </lineage>
</organism>
<keyword evidence="2" id="KW-1185">Reference proteome</keyword>
<name>A0ABT6X231_9ACTN</name>
<sequence length="95" mass="10545">MDVLLVIIVVLLTMRLVGAVALFLVDRDWRRPPTPTADPCLSPVWALPPTPVADPEQSLLRRLRSGEIDQERYRSEIAGIAHRDAAASPLRAPVR</sequence>
<gene>
    <name evidence="1" type="ORF">QLQ12_45620</name>
</gene>
<protein>
    <recommendedName>
        <fullName evidence="3">SHOCT domain-containing protein</fullName>
    </recommendedName>
</protein>
<proteinExistence type="predicted"/>
<evidence type="ECO:0008006" key="3">
    <source>
        <dbReference type="Google" id="ProtNLM"/>
    </source>
</evidence>
<reference evidence="1 2" key="1">
    <citation type="submission" date="2023-05" db="EMBL/GenBank/DDBJ databases">
        <title>Actinoplanes sp. NEAU-A12 genome sequencing.</title>
        <authorList>
            <person name="Wang Z.-S."/>
        </authorList>
    </citation>
    <scope>NUCLEOTIDE SEQUENCE [LARGE SCALE GENOMIC DNA]</scope>
    <source>
        <strain evidence="1 2">NEAU-A12</strain>
    </source>
</reference>